<sequence>MSHKKLSITGTFLDEISHDINHQNWGEAEWEKDFSAMKSIGIDTVILIRAGYKRWITYPSSTLINQEGCYQPYQDLVAMFLRLSEQFDMQFYFGLYDSGNYWVNGAYEKESALNMKVIQEVWDQYGDSPSFGGWYFSHEINRSNPGIIEQYAVLGNFCKSLTDLPILISPYIDGKKALMAHESSLTKAGHISLEQHHREWDEILSQVKDAVDIVAFQDGHVDYHELLDFMKVNKQLCDKYGLAYWTNCESFDRDMPIKFLPIKWDKMRLKLEIAQAAGVNKAITFEFSHFMSPNSSFAQGRALFDRYKEYIDD</sequence>
<accession>A0ABT8L9R0</accession>
<keyword evidence="3" id="KW-1185">Reference proteome</keyword>
<evidence type="ECO:0000313" key="2">
    <source>
        <dbReference type="EMBL" id="MDN5214474.1"/>
    </source>
</evidence>
<dbReference type="InterPro" id="IPR027849">
    <property type="entry name" value="DUF4434"/>
</dbReference>
<feature type="domain" description="DUF4434" evidence="1">
    <location>
        <begin position="8"/>
        <end position="295"/>
    </location>
</feature>
<evidence type="ECO:0000313" key="3">
    <source>
        <dbReference type="Proteomes" id="UP001172083"/>
    </source>
</evidence>
<dbReference type="RefSeq" id="WP_346759807.1">
    <property type="nucleotide sequence ID" value="NZ_JAUJEB010000004.1"/>
</dbReference>
<name>A0ABT8L9R0_9BACT</name>
<reference evidence="2" key="1">
    <citation type="submission" date="2023-06" db="EMBL/GenBank/DDBJ databases">
        <title>Genomic of Agaribacillus aureum.</title>
        <authorList>
            <person name="Wang G."/>
        </authorList>
    </citation>
    <scope>NUCLEOTIDE SEQUENCE</scope>
    <source>
        <strain evidence="2">BMA12</strain>
    </source>
</reference>
<dbReference type="Proteomes" id="UP001172083">
    <property type="component" value="Unassembled WGS sequence"/>
</dbReference>
<dbReference type="SUPFAM" id="SSF51445">
    <property type="entry name" value="(Trans)glycosidases"/>
    <property type="match status" value="1"/>
</dbReference>
<organism evidence="2 3">
    <name type="scientific">Agaribacillus aureus</name>
    <dbReference type="NCBI Taxonomy" id="3051825"/>
    <lineage>
        <taxon>Bacteria</taxon>
        <taxon>Pseudomonadati</taxon>
        <taxon>Bacteroidota</taxon>
        <taxon>Cytophagia</taxon>
        <taxon>Cytophagales</taxon>
        <taxon>Splendidivirgaceae</taxon>
        <taxon>Agaribacillus</taxon>
    </lineage>
</organism>
<proteinExistence type="predicted"/>
<evidence type="ECO:0000259" key="1">
    <source>
        <dbReference type="Pfam" id="PF14488"/>
    </source>
</evidence>
<gene>
    <name evidence="2" type="ORF">QQ020_20505</name>
</gene>
<dbReference type="InterPro" id="IPR017853">
    <property type="entry name" value="GH"/>
</dbReference>
<protein>
    <submittedName>
        <fullName evidence="2">DUF4434 domain-containing protein</fullName>
    </submittedName>
</protein>
<dbReference type="EMBL" id="JAUJEB010000004">
    <property type="protein sequence ID" value="MDN5214474.1"/>
    <property type="molecule type" value="Genomic_DNA"/>
</dbReference>
<comment type="caution">
    <text evidence="2">The sequence shown here is derived from an EMBL/GenBank/DDBJ whole genome shotgun (WGS) entry which is preliminary data.</text>
</comment>
<dbReference type="Gene3D" id="3.20.20.80">
    <property type="entry name" value="Glycosidases"/>
    <property type="match status" value="1"/>
</dbReference>
<dbReference type="Pfam" id="PF14488">
    <property type="entry name" value="DUF4434"/>
    <property type="match status" value="1"/>
</dbReference>